<feature type="domain" description="SUF system FeS cluster assembly SufBD N-terminal" evidence="3">
    <location>
        <begin position="29"/>
        <end position="176"/>
    </location>
</feature>
<dbReference type="EMBL" id="BMXG01000012">
    <property type="protein sequence ID" value="GHC04089.1"/>
    <property type="molecule type" value="Genomic_DNA"/>
</dbReference>
<comment type="caution">
    <text evidence="4">The sequence shown here is derived from an EMBL/GenBank/DDBJ whole genome shotgun (WGS) entry which is preliminary data.</text>
</comment>
<dbReference type="InterPro" id="IPR045595">
    <property type="entry name" value="SufBD_N"/>
</dbReference>
<reference evidence="4" key="2">
    <citation type="submission" date="2020-09" db="EMBL/GenBank/DDBJ databases">
        <authorList>
            <person name="Sun Q."/>
            <person name="Kim S."/>
        </authorList>
    </citation>
    <scope>NUCLEOTIDE SEQUENCE</scope>
    <source>
        <strain evidence="4">KCTC 12870</strain>
    </source>
</reference>
<dbReference type="InterPro" id="IPR011542">
    <property type="entry name" value="SUF_FeS_clus_asmbl_SufD"/>
</dbReference>
<dbReference type="SUPFAM" id="SSF101960">
    <property type="entry name" value="Stabilizer of iron transporter SufD"/>
    <property type="match status" value="1"/>
</dbReference>
<name>A0A8J3GDS3_9BACT</name>
<dbReference type="GO" id="GO:0016226">
    <property type="term" value="P:iron-sulfur cluster assembly"/>
    <property type="evidence" value="ECO:0007669"/>
    <property type="project" value="InterPro"/>
</dbReference>
<dbReference type="NCBIfam" id="TIGR01981">
    <property type="entry name" value="sufD"/>
    <property type="match status" value="1"/>
</dbReference>
<protein>
    <submittedName>
        <fullName evidence="4">Fe-S cluster assembly protein SufD</fullName>
    </submittedName>
</protein>
<evidence type="ECO:0000256" key="1">
    <source>
        <dbReference type="ARBA" id="ARBA00043967"/>
    </source>
</evidence>
<dbReference type="InterPro" id="IPR037284">
    <property type="entry name" value="SUF_FeS_clus_asmbl_SufBD_sf"/>
</dbReference>
<proteinExistence type="inferred from homology"/>
<evidence type="ECO:0000313" key="4">
    <source>
        <dbReference type="EMBL" id="GHC04089.1"/>
    </source>
</evidence>
<dbReference type="Proteomes" id="UP000642829">
    <property type="component" value="Unassembled WGS sequence"/>
</dbReference>
<dbReference type="InterPro" id="IPR000825">
    <property type="entry name" value="SUF_FeS_clus_asmbl_SufBD_core"/>
</dbReference>
<dbReference type="Pfam" id="PF19295">
    <property type="entry name" value="SufBD_N"/>
    <property type="match status" value="1"/>
</dbReference>
<dbReference type="PANTHER" id="PTHR43575:SF1">
    <property type="entry name" value="PROTEIN ABCI7, CHLOROPLASTIC"/>
    <property type="match status" value="1"/>
</dbReference>
<evidence type="ECO:0000259" key="2">
    <source>
        <dbReference type="Pfam" id="PF01458"/>
    </source>
</evidence>
<accession>A0A8J3GDS3</accession>
<dbReference type="AlphaFoldDB" id="A0A8J3GDS3"/>
<dbReference type="RefSeq" id="WP_189514845.1">
    <property type="nucleotide sequence ID" value="NZ_BMXG01000012.1"/>
</dbReference>
<sequence>MSLVTTPVNEKFSDENFRHHLDAFWLNVPWVQELKENSWREYQELRPPVRTDEHWRFTDLRKLKLEGFSPSQEPEEAQKAAVLEQSNVVGSPAGRLVFGDNFLIDFDGVSGELAAKGVIWMPLSQAVVEHPELVQKYFLNEENRLGSEKLLALHNAFFHGGSFLYVPKGVEIEQPLCAYYWSIGCNEAIFPHTLLVVEDNAKVDFVDYYGSYGDDCCSTLSCGVGTIYAGQGAQVFRKIVQNFNEETLSFQLEANIASRDSSVKTIAVNLGSAYARLQNHTRIVGPGADVKMYGLTIAKGEQEFDQRTLQIHEAPHAVSDLLFKNVLLDDSRTIFSGLIKVDKDAQQTDAYQTNRNLLLSKSAEANSLPGLEIEANDVKCSHGATTGQVDENELFYLMARGIPRATAYELLVYGFFEEIVEKISNEDLRENVRLLVRKKFAQ</sequence>
<dbReference type="PANTHER" id="PTHR43575">
    <property type="entry name" value="PROTEIN ABCI7, CHLOROPLASTIC"/>
    <property type="match status" value="1"/>
</dbReference>
<evidence type="ECO:0000313" key="5">
    <source>
        <dbReference type="Proteomes" id="UP000642829"/>
    </source>
</evidence>
<evidence type="ECO:0000259" key="3">
    <source>
        <dbReference type="Pfam" id="PF19295"/>
    </source>
</evidence>
<keyword evidence="5" id="KW-1185">Reference proteome</keyword>
<organism evidence="4 5">
    <name type="scientific">Cerasicoccus arenae</name>
    <dbReference type="NCBI Taxonomy" id="424488"/>
    <lineage>
        <taxon>Bacteria</taxon>
        <taxon>Pseudomonadati</taxon>
        <taxon>Verrucomicrobiota</taxon>
        <taxon>Opitutia</taxon>
        <taxon>Puniceicoccales</taxon>
        <taxon>Cerasicoccaceae</taxon>
        <taxon>Cerasicoccus</taxon>
    </lineage>
</organism>
<gene>
    <name evidence="4" type="ORF">GCM10007047_20930</name>
</gene>
<comment type="similarity">
    <text evidence="1">Belongs to the iron-sulfur cluster assembly SufBD family.</text>
</comment>
<dbReference type="InterPro" id="IPR055346">
    <property type="entry name" value="Fe-S_cluster_assembly_SufBD"/>
</dbReference>
<dbReference type="Pfam" id="PF01458">
    <property type="entry name" value="SUFBD_core"/>
    <property type="match status" value="1"/>
</dbReference>
<reference evidence="4" key="1">
    <citation type="journal article" date="2014" name="Int. J. Syst. Evol. Microbiol.">
        <title>Complete genome sequence of Corynebacterium casei LMG S-19264T (=DSM 44701T), isolated from a smear-ripened cheese.</title>
        <authorList>
            <consortium name="US DOE Joint Genome Institute (JGI-PGF)"/>
            <person name="Walter F."/>
            <person name="Albersmeier A."/>
            <person name="Kalinowski J."/>
            <person name="Ruckert C."/>
        </authorList>
    </citation>
    <scope>NUCLEOTIDE SEQUENCE</scope>
    <source>
        <strain evidence="4">KCTC 12870</strain>
    </source>
</reference>
<feature type="domain" description="SUF system FeS cluster assembly SufBD core" evidence="2">
    <location>
        <begin position="186"/>
        <end position="415"/>
    </location>
</feature>